<dbReference type="EMBL" id="CSWP01000007">
    <property type="protein sequence ID" value="CPV62505.1"/>
    <property type="molecule type" value="Genomic_DNA"/>
</dbReference>
<proteinExistence type="predicted"/>
<gene>
    <name evidence="1" type="ORF">ERS075579_03462</name>
</gene>
<name>A0A0U0ZRC4_9MYCO</name>
<dbReference type="Proteomes" id="UP000045782">
    <property type="component" value="Unassembled WGS sequence"/>
</dbReference>
<dbReference type="InterPro" id="IPR012340">
    <property type="entry name" value="NA-bd_OB-fold"/>
</dbReference>
<dbReference type="SUPFAM" id="SSF50249">
    <property type="entry name" value="Nucleic acid-binding proteins"/>
    <property type="match status" value="1"/>
</dbReference>
<organism evidence="1 2">
    <name type="scientific">Mycobacteroides abscessus</name>
    <dbReference type="NCBI Taxonomy" id="36809"/>
    <lineage>
        <taxon>Bacteria</taxon>
        <taxon>Bacillati</taxon>
        <taxon>Actinomycetota</taxon>
        <taxon>Actinomycetes</taxon>
        <taxon>Mycobacteriales</taxon>
        <taxon>Mycobacteriaceae</taxon>
        <taxon>Mycobacteroides</taxon>
    </lineage>
</organism>
<dbReference type="AlphaFoldDB" id="A0A0U0ZRC4"/>
<reference evidence="1 2" key="1">
    <citation type="submission" date="2015-03" db="EMBL/GenBank/DDBJ databases">
        <authorList>
            <person name="Murphy D."/>
        </authorList>
    </citation>
    <scope>NUCLEOTIDE SEQUENCE [LARGE SCALE GENOMIC DNA]</scope>
    <source>
        <strain evidence="1 2">PAP088</strain>
    </source>
</reference>
<accession>A0A0U0ZRC4</accession>
<dbReference type="RefSeq" id="WP_005102088.1">
    <property type="nucleotide sequence ID" value="NZ_CSWP01000007.1"/>
</dbReference>
<sequence length="151" mass="16269">MTDQTAESLRAPYTIEFGFERTVGPKIGAFLGGLRAARLFGVRTAGGHVLCPVLEFDPADGSATGTLVELEPKGVVLQWTWVPPRPADELETSFAWALIRIKGTTNSMFHAVDVGGDPAAMKSGLVVTPRWRTDRVGAITDIICFQPIGEQ</sequence>
<evidence type="ECO:0000313" key="2">
    <source>
        <dbReference type="Proteomes" id="UP000045782"/>
    </source>
</evidence>
<evidence type="ECO:0000313" key="1">
    <source>
        <dbReference type="EMBL" id="CPV62505.1"/>
    </source>
</evidence>
<protein>
    <submittedName>
        <fullName evidence="1">Putative nucleic-acid-binding protein</fullName>
    </submittedName>
</protein>